<evidence type="ECO:0000256" key="1">
    <source>
        <dbReference type="ARBA" id="ARBA00022645"/>
    </source>
</evidence>
<dbReference type="EC" id="3.4.17.19" evidence="8"/>
<keyword evidence="2 8" id="KW-0645">Protease</keyword>
<evidence type="ECO:0000313" key="11">
    <source>
        <dbReference type="EMBL" id="CCW34464.1"/>
    </source>
</evidence>
<sequence>MTHALDQLKSYLASITRLQQIGGLLSWDQQTMMPPKATNARAEQMATLESFIHNLFTSQKTAELLAKCESELTEADPDSDEVRLVRVTRRDYDQATKIPAALVEELARHQAQSHEVWVQARRENNFSLFAPALEKMFALTRQKAESLGYQHHPYDALIDLYEPGMTYNDTVALFDSLKPALVELVKNIAETGRQFDDSCLQGDFPIAKQHTFTQEVVQALGYDLTRGRQDPAPHPFCSGFSRDDVRITTRFDTHLLIKALFASIHEAGHAMYDQGTPEAYEATPLAGGASLGVHESQSRFWENMVGRSYAFCKWILPRLQEVFPDPFANLNALELYQAINRVQPSFIRVEADEVTYNLHILLRFELETQLLDGTLSVRDLPDAWNAKMQEYLGITPPNDALGCLQDIHWAEGLIGYFPTYTIGNLLSAQLREAMLQDLPNLETLIEQGEFSPILQWLRQHIHVYGRKFLPQELVIRATGKPLSAAPYLAYLQTKFKELYAFK</sequence>
<dbReference type="PANTHER" id="PTHR34217:SF1">
    <property type="entry name" value="CARBOXYPEPTIDASE 1"/>
    <property type="match status" value="1"/>
</dbReference>
<feature type="binding site" evidence="9">
    <location>
        <position position="295"/>
    </location>
    <ligand>
        <name>Zn(2+)</name>
        <dbReference type="ChEBI" id="CHEBI:29105"/>
        <note>catalytic</note>
    </ligand>
</feature>
<dbReference type="FunCoup" id="S0ET13">
    <property type="interactions" value="4"/>
</dbReference>
<evidence type="ECO:0000256" key="10">
    <source>
        <dbReference type="PIRSR" id="PIRSR006615-2"/>
    </source>
</evidence>
<dbReference type="AlphaFoldDB" id="S0ET13"/>
<keyword evidence="12" id="KW-1185">Reference proteome</keyword>
<feature type="binding site" evidence="9">
    <location>
        <position position="269"/>
    </location>
    <ligand>
        <name>Zn(2+)</name>
        <dbReference type="ChEBI" id="CHEBI:29105"/>
        <note>catalytic</note>
    </ligand>
</feature>
<accession>S0ET13</accession>
<organism evidence="11 12">
    <name type="scientific">Chthonomonas calidirosea (strain DSM 23976 / ICMP 18418 / T49)</name>
    <dbReference type="NCBI Taxonomy" id="1303518"/>
    <lineage>
        <taxon>Bacteria</taxon>
        <taxon>Bacillati</taxon>
        <taxon>Armatimonadota</taxon>
        <taxon>Chthonomonadia</taxon>
        <taxon>Chthonomonadales</taxon>
        <taxon>Chthonomonadaceae</taxon>
        <taxon>Chthonomonas</taxon>
    </lineage>
</organism>
<dbReference type="PRINTS" id="PR00998">
    <property type="entry name" value="CRBOXYPTASET"/>
</dbReference>
<evidence type="ECO:0000256" key="9">
    <source>
        <dbReference type="PIRSR" id="PIRSR006615-1"/>
    </source>
</evidence>
<dbReference type="Pfam" id="PF02074">
    <property type="entry name" value="Peptidase_M32"/>
    <property type="match status" value="1"/>
</dbReference>
<evidence type="ECO:0000256" key="7">
    <source>
        <dbReference type="ARBA" id="ARBA00061580"/>
    </source>
</evidence>
<evidence type="ECO:0000256" key="8">
    <source>
        <dbReference type="PIRNR" id="PIRNR006615"/>
    </source>
</evidence>
<dbReference type="OrthoDB" id="9772308at2"/>
<comment type="catalytic activity">
    <reaction evidence="6 8">
        <text>Release of a C-terminal amino acid with broad specificity, except for -Pro.</text>
        <dbReference type="EC" id="3.4.17.19"/>
    </reaction>
</comment>
<dbReference type="SUPFAM" id="SSF55486">
    <property type="entry name" value="Metalloproteases ('zincins'), catalytic domain"/>
    <property type="match status" value="1"/>
</dbReference>
<dbReference type="InParanoid" id="S0ET13"/>
<dbReference type="RefSeq" id="WP_016482026.1">
    <property type="nucleotide sequence ID" value="NC_021487.1"/>
</dbReference>
<dbReference type="GO" id="GO:0006508">
    <property type="term" value="P:proteolysis"/>
    <property type="evidence" value="ECO:0007669"/>
    <property type="project" value="UniProtKB-UniRule"/>
</dbReference>
<feature type="binding site" evidence="9">
    <location>
        <position position="265"/>
    </location>
    <ligand>
        <name>Zn(2+)</name>
        <dbReference type="ChEBI" id="CHEBI:29105"/>
        <note>catalytic</note>
    </ligand>
</feature>
<gene>
    <name evidence="11" type="ORF">CCALI_00638</name>
</gene>
<dbReference type="Proteomes" id="UP000014227">
    <property type="component" value="Chromosome I"/>
</dbReference>
<keyword evidence="1 8" id="KW-0121">Carboxypeptidase</keyword>
<dbReference type="PANTHER" id="PTHR34217">
    <property type="entry name" value="METAL-DEPENDENT CARBOXYPEPTIDASE"/>
    <property type="match status" value="1"/>
</dbReference>
<dbReference type="CDD" id="cd06460">
    <property type="entry name" value="M32_Taq"/>
    <property type="match status" value="1"/>
</dbReference>
<dbReference type="eggNOG" id="COG2317">
    <property type="taxonomic scope" value="Bacteria"/>
</dbReference>
<evidence type="ECO:0000256" key="5">
    <source>
        <dbReference type="ARBA" id="ARBA00023049"/>
    </source>
</evidence>
<feature type="active site" description="Proton donor/acceptor" evidence="10">
    <location>
        <position position="266"/>
    </location>
</feature>
<evidence type="ECO:0000256" key="4">
    <source>
        <dbReference type="ARBA" id="ARBA00022801"/>
    </source>
</evidence>
<dbReference type="KEGG" id="ccz:CCALI_00638"/>
<dbReference type="FunFam" id="1.10.1370.30:FF:000003">
    <property type="entry name" value="Thermostable carboxypeptidase 1"/>
    <property type="match status" value="1"/>
</dbReference>
<dbReference type="PIRSF" id="PIRSF006615">
    <property type="entry name" value="Zn_crbxpep_Taq"/>
    <property type="match status" value="1"/>
</dbReference>
<protein>
    <recommendedName>
        <fullName evidence="8">Metal-dependent carboxypeptidase</fullName>
        <ecNumber evidence="8">3.4.17.19</ecNumber>
    </recommendedName>
</protein>
<proteinExistence type="inferred from homology"/>
<dbReference type="Gene3D" id="1.10.1370.30">
    <property type="match status" value="1"/>
</dbReference>
<keyword evidence="4 8" id="KW-0378">Hydrolase</keyword>
<dbReference type="InterPro" id="IPR001333">
    <property type="entry name" value="Peptidase_M32_Taq"/>
</dbReference>
<comment type="similarity">
    <text evidence="7 8">Belongs to the peptidase M32 family.</text>
</comment>
<evidence type="ECO:0000313" key="12">
    <source>
        <dbReference type="Proteomes" id="UP000014227"/>
    </source>
</evidence>
<evidence type="ECO:0000256" key="3">
    <source>
        <dbReference type="ARBA" id="ARBA00022723"/>
    </source>
</evidence>
<dbReference type="PATRIC" id="fig|1303518.3.peg.643"/>
<comment type="function">
    <text evidence="8">Broad specificity carboxypetidase that releases amino acids sequentially from the C-terminus, including neutral, aromatic, polar and basic residues.</text>
</comment>
<dbReference type="GO" id="GO:0008270">
    <property type="term" value="F:zinc ion binding"/>
    <property type="evidence" value="ECO:0007669"/>
    <property type="project" value="UniProtKB-ARBA"/>
</dbReference>
<keyword evidence="9" id="KW-0862">Zinc</keyword>
<dbReference type="GO" id="GO:0004181">
    <property type="term" value="F:metallocarboxypeptidase activity"/>
    <property type="evidence" value="ECO:0007669"/>
    <property type="project" value="UniProtKB-UniRule"/>
</dbReference>
<dbReference type="STRING" id="454171.CP488_00515"/>
<dbReference type="EMBL" id="HF951689">
    <property type="protein sequence ID" value="CCW34464.1"/>
    <property type="molecule type" value="Genomic_DNA"/>
</dbReference>
<evidence type="ECO:0000256" key="2">
    <source>
        <dbReference type="ARBA" id="ARBA00022670"/>
    </source>
</evidence>
<reference evidence="12" key="1">
    <citation type="submission" date="2013-03" db="EMBL/GenBank/DDBJ databases">
        <title>Genome sequence of Chthonomonas calidirosea, the first sequenced genome from the Armatimonadetes phylum (formally candidate division OP10).</title>
        <authorList>
            <person name="Lee K.C.Y."/>
            <person name="Morgan X.C."/>
            <person name="Dunfield P.F."/>
            <person name="Tamas I."/>
            <person name="Houghton K.M."/>
            <person name="Vyssotski M."/>
            <person name="Ryan J.L.J."/>
            <person name="Lagutin K."/>
            <person name="McDonald I.R."/>
            <person name="Stott M.B."/>
        </authorList>
    </citation>
    <scope>NUCLEOTIDE SEQUENCE [LARGE SCALE GENOMIC DNA]</scope>
    <source>
        <strain evidence="12">DSM 23976 / ICMP 18418 / T49</strain>
    </source>
</reference>
<dbReference type="PROSITE" id="PS52034">
    <property type="entry name" value="PEPTIDASE_M32"/>
    <property type="match status" value="1"/>
</dbReference>
<comment type="cofactor">
    <cofactor evidence="9">
        <name>Zn(2+)</name>
        <dbReference type="ChEBI" id="CHEBI:29105"/>
    </cofactor>
    <text evidence="9">Binds 1 zinc ion per subunit.</text>
</comment>
<evidence type="ECO:0000256" key="6">
    <source>
        <dbReference type="ARBA" id="ARBA00052755"/>
    </source>
</evidence>
<dbReference type="HOGENOM" id="CLU_032916_1_1_0"/>
<name>S0ET13_CHTCT</name>
<keyword evidence="3 8" id="KW-0479">Metal-binding</keyword>
<keyword evidence="5 8" id="KW-0482">Metalloprotease</keyword>